<protein>
    <submittedName>
        <fullName evidence="1">Uncharacterized protein</fullName>
    </submittedName>
</protein>
<name>A0ABT0RHM7_9SPHN</name>
<dbReference type="EMBL" id="JAMGBC010000001">
    <property type="protein sequence ID" value="MCL6679738.1"/>
    <property type="molecule type" value="Genomic_DNA"/>
</dbReference>
<evidence type="ECO:0000313" key="1">
    <source>
        <dbReference type="EMBL" id="MCL6679738.1"/>
    </source>
</evidence>
<dbReference type="Proteomes" id="UP001165343">
    <property type="component" value="Unassembled WGS sequence"/>
</dbReference>
<gene>
    <name evidence="1" type="ORF">LZ519_10500</name>
</gene>
<organism evidence="1 2">
    <name type="scientific">Sphingomonas anseongensis</name>
    <dbReference type="NCBI Taxonomy" id="2908207"/>
    <lineage>
        <taxon>Bacteria</taxon>
        <taxon>Pseudomonadati</taxon>
        <taxon>Pseudomonadota</taxon>
        <taxon>Alphaproteobacteria</taxon>
        <taxon>Sphingomonadales</taxon>
        <taxon>Sphingomonadaceae</taxon>
        <taxon>Sphingomonas</taxon>
    </lineage>
</organism>
<comment type="caution">
    <text evidence="1">The sequence shown here is derived from an EMBL/GenBank/DDBJ whole genome shotgun (WGS) entry which is preliminary data.</text>
</comment>
<accession>A0ABT0RHM7</accession>
<dbReference type="RefSeq" id="WP_249868620.1">
    <property type="nucleotide sequence ID" value="NZ_JAMGBC010000001.1"/>
</dbReference>
<proteinExistence type="predicted"/>
<evidence type="ECO:0000313" key="2">
    <source>
        <dbReference type="Proteomes" id="UP001165343"/>
    </source>
</evidence>
<reference evidence="1" key="1">
    <citation type="submission" date="2022-05" db="EMBL/GenBank/DDBJ databases">
        <authorList>
            <person name="Jo J.-H."/>
            <person name="Im W.-T."/>
        </authorList>
    </citation>
    <scope>NUCLEOTIDE SEQUENCE</scope>
    <source>
        <strain evidence="1">RG327</strain>
    </source>
</reference>
<keyword evidence="2" id="KW-1185">Reference proteome</keyword>
<sequence length="270" mass="30383">MPEFDVSKAKGAIFALKKEIAERERERLGGGARGRHGRDVRRFQPDDRIHEIGPPLVDPALRGRPFAVWDFRNGNNAAFLVFTEVSEEWSAASFTIDEKFGSDFHQHDQITYYFFWQNDAGRDVVVNIQSALIIDTFCRISADNGLIRSPFWGGSTNGKARVIVTAELAAMEWWNQPPTQAPAQPSGRQEARDESISGGFFLDSAQNIPISKETYYLHHDGLSVPANGVVVTEVSLNFYYSGHDGGFGCDYLPEHQNHWTICPYVHFELT</sequence>